<organism evidence="3 4">
    <name type="scientific">Caloramator proteoclasticus DSM 10124</name>
    <dbReference type="NCBI Taxonomy" id="1121262"/>
    <lineage>
        <taxon>Bacteria</taxon>
        <taxon>Bacillati</taxon>
        <taxon>Bacillota</taxon>
        <taxon>Clostridia</taxon>
        <taxon>Eubacteriales</taxon>
        <taxon>Clostridiaceae</taxon>
        <taxon>Caloramator</taxon>
    </lineage>
</organism>
<dbReference type="Proteomes" id="UP000184423">
    <property type="component" value="Unassembled WGS sequence"/>
</dbReference>
<evidence type="ECO:0000313" key="4">
    <source>
        <dbReference type="Proteomes" id="UP000184423"/>
    </source>
</evidence>
<dbReference type="SMART" id="SM00267">
    <property type="entry name" value="GGDEF"/>
    <property type="match status" value="1"/>
</dbReference>
<keyword evidence="1" id="KW-1133">Transmembrane helix</keyword>
<dbReference type="GO" id="GO:0043709">
    <property type="term" value="P:cell adhesion involved in single-species biofilm formation"/>
    <property type="evidence" value="ECO:0007669"/>
    <property type="project" value="TreeGrafter"/>
</dbReference>
<dbReference type="InterPro" id="IPR029787">
    <property type="entry name" value="Nucleotide_cyclase"/>
</dbReference>
<feature type="transmembrane region" description="Helical" evidence="1">
    <location>
        <begin position="245"/>
        <end position="263"/>
    </location>
</feature>
<dbReference type="InterPro" id="IPR000160">
    <property type="entry name" value="GGDEF_dom"/>
</dbReference>
<dbReference type="PROSITE" id="PS50887">
    <property type="entry name" value="GGDEF"/>
    <property type="match status" value="1"/>
</dbReference>
<dbReference type="AlphaFoldDB" id="A0A1M4ZQT2"/>
<evidence type="ECO:0000256" key="1">
    <source>
        <dbReference type="SAM" id="Phobius"/>
    </source>
</evidence>
<keyword evidence="1" id="KW-0812">Transmembrane</keyword>
<evidence type="ECO:0000313" key="3">
    <source>
        <dbReference type="EMBL" id="SHF20157.1"/>
    </source>
</evidence>
<dbReference type="GO" id="GO:1902201">
    <property type="term" value="P:negative regulation of bacterial-type flagellum-dependent cell motility"/>
    <property type="evidence" value="ECO:0007669"/>
    <property type="project" value="TreeGrafter"/>
</dbReference>
<name>A0A1M4ZQT2_9CLOT</name>
<dbReference type="InterPro" id="IPR029151">
    <property type="entry name" value="Sensor-like_sf"/>
</dbReference>
<dbReference type="InterPro" id="IPR043128">
    <property type="entry name" value="Rev_trsase/Diguanyl_cyclase"/>
</dbReference>
<dbReference type="Pfam" id="PF00990">
    <property type="entry name" value="GGDEF"/>
    <property type="match status" value="1"/>
</dbReference>
<dbReference type="SUPFAM" id="SSF103190">
    <property type="entry name" value="Sensory domain-like"/>
    <property type="match status" value="1"/>
</dbReference>
<dbReference type="RefSeq" id="WP_073249401.1">
    <property type="nucleotide sequence ID" value="NZ_FQVG01000042.1"/>
</dbReference>
<reference evidence="4" key="1">
    <citation type="submission" date="2016-11" db="EMBL/GenBank/DDBJ databases">
        <authorList>
            <person name="Varghese N."/>
            <person name="Submissions S."/>
        </authorList>
    </citation>
    <scope>NUCLEOTIDE SEQUENCE [LARGE SCALE GENOMIC DNA]</scope>
    <source>
        <strain evidence="4">DSM 10124</strain>
    </source>
</reference>
<dbReference type="GO" id="GO:0052621">
    <property type="term" value="F:diguanylate cyclase activity"/>
    <property type="evidence" value="ECO:0007669"/>
    <property type="project" value="TreeGrafter"/>
</dbReference>
<accession>A0A1M4ZQT2</accession>
<gene>
    <name evidence="3" type="ORF">SAMN02746091_01978</name>
</gene>
<sequence length="479" mass="55888">MFKRLKVVITLFLLAISILPLIMFSSTFLLSVTNTFTENDEKNLIEVLNRNKRYLEAFVEMNINDMRLLSNSDNLKTYKRDEIEGVLRRFLLTREEYTKLKYIDKDGWIIEVRRSLALYKKYDSLNVKESLLFNNGSFCTVIEEDGVDYVAFSAPYREDGRYGVVVGYIDSKKFDYILKDYNLVGLGNIIIQDSFGKNLFRMSKEDKKYKEDIIEPIKNTDFSMIVTIDRQDIRNEFLNDLFKKVALYFFLTVVLAIVFAYIISESINKYINRVIVSITTLTRIKSSDSMLDNIKEVEVFKNKFNEIIERLNKDKIDLSDKVNLDSLTGLYNKRFLMEQLSSKLDEDSVDTYFMMADIDYFKRINDTYGHMVGDKVLKALSNILKEGIREGDYAIRFGGEEFLLVITGVTKRDALNIAERLRKKVESFTYQEDNLNIKFTISIGVTKYKNNIDYSIDLADEALYNAKKSGRNRVIYKEA</sequence>
<protein>
    <submittedName>
        <fullName evidence="3">Diguanylate cyclase (GGDEF) domain-containing protein</fullName>
    </submittedName>
</protein>
<feature type="domain" description="GGDEF" evidence="2">
    <location>
        <begin position="349"/>
        <end position="479"/>
    </location>
</feature>
<dbReference type="SUPFAM" id="SSF55073">
    <property type="entry name" value="Nucleotide cyclase"/>
    <property type="match status" value="1"/>
</dbReference>
<evidence type="ECO:0000259" key="2">
    <source>
        <dbReference type="PROSITE" id="PS50887"/>
    </source>
</evidence>
<proteinExistence type="predicted"/>
<dbReference type="InterPro" id="IPR050469">
    <property type="entry name" value="Diguanylate_Cyclase"/>
</dbReference>
<dbReference type="GO" id="GO:0005886">
    <property type="term" value="C:plasma membrane"/>
    <property type="evidence" value="ECO:0007669"/>
    <property type="project" value="TreeGrafter"/>
</dbReference>
<dbReference type="FunFam" id="3.30.70.270:FF:000001">
    <property type="entry name" value="Diguanylate cyclase domain protein"/>
    <property type="match status" value="1"/>
</dbReference>
<dbReference type="EMBL" id="FQVG01000042">
    <property type="protein sequence ID" value="SHF20157.1"/>
    <property type="molecule type" value="Genomic_DNA"/>
</dbReference>
<dbReference type="PANTHER" id="PTHR45138">
    <property type="entry name" value="REGULATORY COMPONENTS OF SENSORY TRANSDUCTION SYSTEM"/>
    <property type="match status" value="1"/>
</dbReference>
<keyword evidence="1" id="KW-0472">Membrane</keyword>
<dbReference type="PANTHER" id="PTHR45138:SF9">
    <property type="entry name" value="DIGUANYLATE CYCLASE DGCM-RELATED"/>
    <property type="match status" value="1"/>
</dbReference>
<dbReference type="Gene3D" id="3.30.70.270">
    <property type="match status" value="1"/>
</dbReference>
<dbReference type="NCBIfam" id="TIGR00254">
    <property type="entry name" value="GGDEF"/>
    <property type="match status" value="1"/>
</dbReference>
<keyword evidence="4" id="KW-1185">Reference proteome</keyword>
<dbReference type="CDD" id="cd01949">
    <property type="entry name" value="GGDEF"/>
    <property type="match status" value="1"/>
</dbReference>